<reference evidence="1" key="1">
    <citation type="submission" date="2020-09" db="EMBL/GenBank/DDBJ databases">
        <title>Pelagicoccus enzymogenes sp. nov. with an EPS production, isolated from marine sediment.</title>
        <authorList>
            <person name="Feng X."/>
        </authorList>
    </citation>
    <scope>NUCLEOTIDE SEQUENCE</scope>
    <source>
        <strain evidence="1">NFK12</strain>
    </source>
</reference>
<dbReference type="Pfam" id="PF04305">
    <property type="entry name" value="DUF455"/>
    <property type="match status" value="1"/>
</dbReference>
<name>A0A927FA80_9BACT</name>
<protein>
    <submittedName>
        <fullName evidence="1">DUF455 family protein</fullName>
    </submittedName>
</protein>
<dbReference type="PANTHER" id="PTHR42782">
    <property type="entry name" value="SI:CH73-314G15.3"/>
    <property type="match status" value="1"/>
</dbReference>
<accession>A0A927FA80</accession>
<dbReference type="InterPro" id="IPR009078">
    <property type="entry name" value="Ferritin-like_SF"/>
</dbReference>
<proteinExistence type="predicted"/>
<comment type="caution">
    <text evidence="1">The sequence shown here is derived from an EMBL/GenBank/DDBJ whole genome shotgun (WGS) entry which is preliminary data.</text>
</comment>
<dbReference type="PANTHER" id="PTHR42782:SF2">
    <property type="entry name" value="3-OXOACYL-[ACYL-CARRIER-PROTEIN] SYNTHASE-LIKE PROTEIN"/>
    <property type="match status" value="1"/>
</dbReference>
<dbReference type="AlphaFoldDB" id="A0A927FA80"/>
<keyword evidence="2" id="KW-1185">Reference proteome</keyword>
<evidence type="ECO:0000313" key="2">
    <source>
        <dbReference type="Proteomes" id="UP000622317"/>
    </source>
</evidence>
<dbReference type="Proteomes" id="UP000622317">
    <property type="component" value="Unassembled WGS sequence"/>
</dbReference>
<dbReference type="CDD" id="cd00657">
    <property type="entry name" value="Ferritin_like"/>
    <property type="match status" value="1"/>
</dbReference>
<dbReference type="EMBL" id="JACYFG010000013">
    <property type="protein sequence ID" value="MBD5779748.1"/>
    <property type="molecule type" value="Genomic_DNA"/>
</dbReference>
<gene>
    <name evidence="1" type="ORF">IEN85_09615</name>
</gene>
<dbReference type="RefSeq" id="WP_191616877.1">
    <property type="nucleotide sequence ID" value="NZ_JACYFG010000013.1"/>
</dbReference>
<evidence type="ECO:0000313" key="1">
    <source>
        <dbReference type="EMBL" id="MBD5779748.1"/>
    </source>
</evidence>
<dbReference type="SUPFAM" id="SSF47240">
    <property type="entry name" value="Ferritin-like"/>
    <property type="match status" value="1"/>
</dbReference>
<dbReference type="InterPro" id="IPR007402">
    <property type="entry name" value="DUF455"/>
</dbReference>
<sequence>MAIQLEDFAKQVLFGTSMEEKLSFPREEILDTKRSDPIKTPKQLSRPKHLVLREEGVKAGHPAQSKLIDERERGRLLHFFGNHELLATELMALAILKFPEAPASFRRGLLETLKDEQMHTQLYMHRMKQCGVEFGELPLSDYFWRSVSSMEDPLDYVTRLSLTFEQANLDYSREYGKIFASVGDRSTAGILDKIYRDEIDHVGFGLKWFRRWKAEGKTDWEAFRERLVFPLSPARAKGNFFNREGRSEAGLDASFIKDLEVFSQSRGRTPYVYWFNPDAERFAARNSSEGVDAGTFPVQKDLALLPAFVAKRDDILLLPRMPTSAFLGELKAAGLELPELKTYESEEEVSAPSLDRKLRGLRPWAWSPDSVLFFEENFSKLTRSKKPDTFWNEGIRALHSKAWAAAWAKSLLDHIPHEEWLAPTSAFAKLAENAQGLQRICEGFRSAGCSSLALKAPFGTAANGMRRLEADELIDERLTRWCEQTFEEQGGVLVEPWLDRVFDFSIQLEMGKGGLRALGYTRLLNNARGQFRGIVTNGFCQGLDSELVKFLMQRVQGRPRLYHWYESFVLPELEKELAAAGYEGPLGIDAFVYRSYDGRLMLKPVVEINLRYTMGRIALELGQRNAATSVGFFEVVSKAQIKKRTGQSLSEFCERQTAAYPVKLSEEKKPRIEEGTLALNDPQQAQGFLALYHVRRSFKELAL</sequence>
<dbReference type="SUPFAM" id="SSF56059">
    <property type="entry name" value="Glutathione synthetase ATP-binding domain-like"/>
    <property type="match status" value="1"/>
</dbReference>
<organism evidence="1 2">
    <name type="scientific">Pelagicoccus enzymogenes</name>
    <dbReference type="NCBI Taxonomy" id="2773457"/>
    <lineage>
        <taxon>Bacteria</taxon>
        <taxon>Pseudomonadati</taxon>
        <taxon>Verrucomicrobiota</taxon>
        <taxon>Opitutia</taxon>
        <taxon>Puniceicoccales</taxon>
        <taxon>Pelagicoccaceae</taxon>
        <taxon>Pelagicoccus</taxon>
    </lineage>
</organism>